<dbReference type="RefSeq" id="WP_049301747.1">
    <property type="nucleotide sequence ID" value="NZ_CP047682.1"/>
</dbReference>
<proteinExistence type="predicted"/>
<sequence length="69" mass="8108">MTHTAENKELVKMLTDARRSERLQLLELLESKLERLAADKTTRDQVISALKYWINVRRSTEAHTTRRGQ</sequence>
<organism evidence="1 2">
    <name type="scientific">Serratia marcescens</name>
    <dbReference type="NCBI Taxonomy" id="615"/>
    <lineage>
        <taxon>Bacteria</taxon>
        <taxon>Pseudomonadati</taxon>
        <taxon>Pseudomonadota</taxon>
        <taxon>Gammaproteobacteria</taxon>
        <taxon>Enterobacterales</taxon>
        <taxon>Yersiniaceae</taxon>
        <taxon>Serratia</taxon>
    </lineage>
</organism>
<gene>
    <name evidence="1" type="ORF">RF091_25750</name>
</gene>
<protein>
    <submittedName>
        <fullName evidence="1">Uncharacterized protein</fullName>
    </submittedName>
</protein>
<dbReference type="AlphaFoldDB" id="A0ABD5BQM6"/>
<comment type="caution">
    <text evidence="1">The sequence shown here is derived from an EMBL/GenBank/DDBJ whole genome shotgun (WGS) entry which is preliminary data.</text>
</comment>
<dbReference type="Proteomes" id="UP001234811">
    <property type="component" value="Unassembled WGS sequence"/>
</dbReference>
<reference evidence="1 2" key="1">
    <citation type="submission" date="2023-07" db="EMBL/GenBank/DDBJ databases">
        <title>Pathogens genome sequencing project 196.</title>
        <authorList>
            <person name="Cao X."/>
        </authorList>
    </citation>
    <scope>NUCLEOTIDE SEQUENCE [LARGE SCALE GENOMIC DNA]</scope>
    <source>
        <strain evidence="1 2">SM41</strain>
    </source>
</reference>
<evidence type="ECO:0000313" key="1">
    <source>
        <dbReference type="EMBL" id="MDQ9558898.1"/>
    </source>
</evidence>
<accession>A0ABD5BQM6</accession>
<name>A0ABD5BQM6_SERMA</name>
<evidence type="ECO:0000313" key="2">
    <source>
        <dbReference type="Proteomes" id="UP001234811"/>
    </source>
</evidence>
<dbReference type="EMBL" id="JAVIPQ010000435">
    <property type="protein sequence ID" value="MDQ9558898.1"/>
    <property type="molecule type" value="Genomic_DNA"/>
</dbReference>